<evidence type="ECO:0000256" key="1">
    <source>
        <dbReference type="SAM" id="MobiDB-lite"/>
    </source>
</evidence>
<dbReference type="HOGENOM" id="CLU_055872_1_0_1"/>
<organism evidence="2 3">
    <name type="scientific">Eremothecium gossypii (strain ATCC 10895 / CBS 109.51 / FGSC 9923 / NRRL Y-1056)</name>
    <name type="common">Yeast</name>
    <name type="synonym">Ashbya gossypii</name>
    <dbReference type="NCBI Taxonomy" id="284811"/>
    <lineage>
        <taxon>Eukaryota</taxon>
        <taxon>Fungi</taxon>
        <taxon>Dikarya</taxon>
        <taxon>Ascomycota</taxon>
        <taxon>Saccharomycotina</taxon>
        <taxon>Saccharomycetes</taxon>
        <taxon>Saccharomycetales</taxon>
        <taxon>Saccharomycetaceae</taxon>
        <taxon>Eremothecium</taxon>
    </lineage>
</organism>
<dbReference type="Proteomes" id="UP000000591">
    <property type="component" value="Chromosome V"/>
</dbReference>
<protein>
    <submittedName>
        <fullName evidence="2">AER355Cp</fullName>
    </submittedName>
</protein>
<dbReference type="EMBL" id="AE016818">
    <property type="protein sequence ID" value="AAS53035.1"/>
    <property type="molecule type" value="Genomic_DNA"/>
</dbReference>
<proteinExistence type="predicted"/>
<dbReference type="STRING" id="284811.Q756B2"/>
<dbReference type="RefSeq" id="NP_985211.1">
    <property type="nucleotide sequence ID" value="NM_210565.1"/>
</dbReference>
<feature type="compositionally biased region" description="Basic and acidic residues" evidence="1">
    <location>
        <begin position="220"/>
        <end position="229"/>
    </location>
</feature>
<dbReference type="OMA" id="PEKQMRT"/>
<accession>Q756B2</accession>
<reference evidence="3" key="2">
    <citation type="journal article" date="2013" name="G3 (Bethesda)">
        <title>Genomes of Ashbya fungi isolated from insects reveal four mating-type loci, numerous translocations, lack of transposons, and distinct gene duplications.</title>
        <authorList>
            <person name="Dietrich F.S."/>
            <person name="Voegeli S."/>
            <person name="Kuo S."/>
            <person name="Philippsen P."/>
        </authorList>
    </citation>
    <scope>GENOME REANNOTATION</scope>
    <source>
        <strain evidence="3">ATCC 10895 / CBS 109.51 / FGSC 9923 / NRRL Y-1056</strain>
    </source>
</reference>
<dbReference type="GeneID" id="4621426"/>
<dbReference type="AlphaFoldDB" id="Q756B2"/>
<feature type="region of interest" description="Disordered" evidence="1">
    <location>
        <begin position="122"/>
        <end position="239"/>
    </location>
</feature>
<feature type="compositionally biased region" description="Polar residues" evidence="1">
    <location>
        <begin position="125"/>
        <end position="142"/>
    </location>
</feature>
<dbReference type="OrthoDB" id="4036116at2759"/>
<keyword evidence="3" id="KW-1185">Reference proteome</keyword>
<reference evidence="2 3" key="1">
    <citation type="journal article" date="2004" name="Science">
        <title>The Ashbya gossypii genome as a tool for mapping the ancient Saccharomyces cerevisiae genome.</title>
        <authorList>
            <person name="Dietrich F.S."/>
            <person name="Voegeli S."/>
            <person name="Brachat S."/>
            <person name="Lerch A."/>
            <person name="Gates K."/>
            <person name="Steiner S."/>
            <person name="Mohr C."/>
            <person name="Pohlmann R."/>
            <person name="Luedi P."/>
            <person name="Choi S."/>
            <person name="Wing R.A."/>
            <person name="Flavier A."/>
            <person name="Gaffney T.D."/>
            <person name="Philippsen P."/>
        </authorList>
    </citation>
    <scope>NUCLEOTIDE SEQUENCE [LARGE SCALE GENOMIC DNA]</scope>
    <source>
        <strain evidence="3">ATCC 10895 / CBS 109.51 / FGSC 9923 / NRRL Y-1056</strain>
    </source>
</reference>
<dbReference type="FunCoup" id="Q756B2">
    <property type="interactions" value="135"/>
</dbReference>
<name>Q756B2_EREGS</name>
<evidence type="ECO:0000313" key="3">
    <source>
        <dbReference type="Proteomes" id="UP000000591"/>
    </source>
</evidence>
<dbReference type="eggNOG" id="ENOG502S1B3">
    <property type="taxonomic scope" value="Eukaryota"/>
</dbReference>
<evidence type="ECO:0000313" key="2">
    <source>
        <dbReference type="EMBL" id="AAS53035.1"/>
    </source>
</evidence>
<dbReference type="InParanoid" id="Q756B2"/>
<gene>
    <name evidence="2" type="ORF">AGOS_AER355C</name>
</gene>
<sequence length="319" mass="36451">MKRVRKAMNSIPEIETSKVDYNLLSREEVLKSAKCNNINIDTGEEHSTKFSLIKKRRLGLLERAKEVAKMVEPIEFESYRDYFILHTFKRGKSESGRVDLNNLKRYKCGVYYERIRADRADELEGQNTKQGTPRGSPMVSSNDDLEYRPPLTRRSSRRQSTESKRGRSTLGCQEEQAEDGEKSSTEGSLPVNQIRGDISVDSIIPKRGSDSNVRRSSRLTSKEKERLGKEASTATNEDEAAEPILNELYEVIIPKEASPIRRSDWVLPTRQRYIPEKHQPVKHIPEQVKINELVKNSRIKTILSRFEGGLAGVRTSKTT</sequence>
<dbReference type="KEGG" id="ago:AGOS_AER355C"/>